<protein>
    <submittedName>
        <fullName evidence="3">MGT family glycosyltransferase</fullName>
    </submittedName>
</protein>
<evidence type="ECO:0000256" key="1">
    <source>
        <dbReference type="SAM" id="MobiDB-lite"/>
    </source>
</evidence>
<dbReference type="GO" id="GO:0008194">
    <property type="term" value="F:UDP-glycosyltransferase activity"/>
    <property type="evidence" value="ECO:0007669"/>
    <property type="project" value="InterPro"/>
</dbReference>
<dbReference type="SUPFAM" id="SSF53756">
    <property type="entry name" value="UDP-Glycosyltransferase/glycogen phosphorylase"/>
    <property type="match status" value="1"/>
</dbReference>
<dbReference type="Proteomes" id="UP000549695">
    <property type="component" value="Unassembled WGS sequence"/>
</dbReference>
<name>A0A852WGP1_PSEA5</name>
<sequence>MSHYLFALTDGGGTVPPEVGVARRLVDRGHRVRVLAETSMENEIRAIGAEFVPWEPAGPASGSAPAAAAYRDWETRNPWTLARGMSNHMIAGPARGQARRLLAAVDTERPDLVVCSFVAFGAMAGAEAASVPFDVLVPNIYPLPAAGLPPTGTGWPPARTELGRFRDRAVNAATTRMLSHFTVPRLNELRTDLGSAPLQVIWDQVHRARRQHVLTSRSFDFPAELPPTASYAGPMLDDPVWAHADDWPIPAGTGPLILVALSSTYQAQQRCVQNVIDALARLPVRGLVTTGPGLDPRDLRGRARIEIVRSAPHTQVIDRADLVVTHGGHGTVMKALVAGRPMVVLPHGRDQPDNAARVTARGAGLAVRRTASPARIAGAVQKVLASRSYTDAARRLGDRIRAEVTRSPLVDELERLCPGGPPYRWTPHPEGPR</sequence>
<dbReference type="CDD" id="cd03784">
    <property type="entry name" value="GT1_Gtf-like"/>
    <property type="match status" value="1"/>
</dbReference>
<dbReference type="GO" id="GO:0017000">
    <property type="term" value="P:antibiotic biosynthetic process"/>
    <property type="evidence" value="ECO:0007669"/>
    <property type="project" value="UniProtKB-ARBA"/>
</dbReference>
<organism evidence="3 4">
    <name type="scientific">Pseudonocardia alni</name>
    <name type="common">Amycolata alni</name>
    <dbReference type="NCBI Taxonomy" id="33907"/>
    <lineage>
        <taxon>Bacteria</taxon>
        <taxon>Bacillati</taxon>
        <taxon>Actinomycetota</taxon>
        <taxon>Actinomycetes</taxon>
        <taxon>Pseudonocardiales</taxon>
        <taxon>Pseudonocardiaceae</taxon>
        <taxon>Pseudonocardia</taxon>
    </lineage>
</organism>
<dbReference type="RefSeq" id="WP_179763214.1">
    <property type="nucleotide sequence ID" value="NZ_BAAAJZ010000016.1"/>
</dbReference>
<feature type="domain" description="Erythromycin biosynthesis protein CIII-like C-terminal" evidence="2">
    <location>
        <begin position="305"/>
        <end position="414"/>
    </location>
</feature>
<gene>
    <name evidence="3" type="ORF">HDA37_005789</name>
</gene>
<dbReference type="InterPro" id="IPR010610">
    <property type="entry name" value="EryCIII-like_C"/>
</dbReference>
<dbReference type="InterPro" id="IPR002213">
    <property type="entry name" value="UDP_glucos_trans"/>
</dbReference>
<dbReference type="AlphaFoldDB" id="A0A852WGP1"/>
<feature type="region of interest" description="Disordered" evidence="1">
    <location>
        <begin position="413"/>
        <end position="433"/>
    </location>
</feature>
<dbReference type="EMBL" id="JACCCZ010000002">
    <property type="protein sequence ID" value="NYG05435.1"/>
    <property type="molecule type" value="Genomic_DNA"/>
</dbReference>
<dbReference type="Pfam" id="PF06722">
    <property type="entry name" value="EryCIII-like_C"/>
    <property type="match status" value="1"/>
</dbReference>
<evidence type="ECO:0000259" key="2">
    <source>
        <dbReference type="Pfam" id="PF06722"/>
    </source>
</evidence>
<dbReference type="GeneID" id="98055330"/>
<dbReference type="GO" id="GO:0016758">
    <property type="term" value="F:hexosyltransferase activity"/>
    <property type="evidence" value="ECO:0007669"/>
    <property type="project" value="UniProtKB-ARBA"/>
</dbReference>
<dbReference type="Gene3D" id="3.40.50.2000">
    <property type="entry name" value="Glycogen Phosphorylase B"/>
    <property type="match status" value="2"/>
</dbReference>
<evidence type="ECO:0000313" key="4">
    <source>
        <dbReference type="Proteomes" id="UP000549695"/>
    </source>
</evidence>
<accession>A0A852WGP1</accession>
<comment type="caution">
    <text evidence="3">The sequence shown here is derived from an EMBL/GenBank/DDBJ whole genome shotgun (WGS) entry which is preliminary data.</text>
</comment>
<dbReference type="PANTHER" id="PTHR48050:SF13">
    <property type="entry name" value="STEROL 3-BETA-GLUCOSYLTRANSFERASE UGT80A2"/>
    <property type="match status" value="1"/>
</dbReference>
<reference evidence="3 4" key="1">
    <citation type="submission" date="2020-07" db="EMBL/GenBank/DDBJ databases">
        <title>Sequencing the genomes of 1000 actinobacteria strains.</title>
        <authorList>
            <person name="Klenk H.-P."/>
        </authorList>
    </citation>
    <scope>NUCLEOTIDE SEQUENCE [LARGE SCALE GENOMIC DNA]</scope>
    <source>
        <strain evidence="3 4">DSM 44749</strain>
    </source>
</reference>
<dbReference type="InterPro" id="IPR050426">
    <property type="entry name" value="Glycosyltransferase_28"/>
</dbReference>
<dbReference type="PANTHER" id="PTHR48050">
    <property type="entry name" value="STEROL 3-BETA-GLUCOSYLTRANSFERASE"/>
    <property type="match status" value="1"/>
</dbReference>
<evidence type="ECO:0000313" key="3">
    <source>
        <dbReference type="EMBL" id="NYG05435.1"/>
    </source>
</evidence>
<keyword evidence="4" id="KW-1185">Reference proteome</keyword>
<proteinExistence type="predicted"/>